<gene>
    <name evidence="1" type="ORF">PFISCL1PPCAC_22324</name>
</gene>
<organism evidence="1 2">
    <name type="scientific">Pristionchus fissidentatus</name>
    <dbReference type="NCBI Taxonomy" id="1538716"/>
    <lineage>
        <taxon>Eukaryota</taxon>
        <taxon>Metazoa</taxon>
        <taxon>Ecdysozoa</taxon>
        <taxon>Nematoda</taxon>
        <taxon>Chromadorea</taxon>
        <taxon>Rhabditida</taxon>
        <taxon>Rhabditina</taxon>
        <taxon>Diplogasteromorpha</taxon>
        <taxon>Diplogasteroidea</taxon>
        <taxon>Neodiplogasteridae</taxon>
        <taxon>Pristionchus</taxon>
    </lineage>
</organism>
<comment type="caution">
    <text evidence="1">The sequence shown here is derived from an EMBL/GenBank/DDBJ whole genome shotgun (WGS) entry which is preliminary data.</text>
</comment>
<name>A0AAV5WGL4_9BILA</name>
<proteinExistence type="predicted"/>
<dbReference type="AlphaFoldDB" id="A0AAV5WGL4"/>
<evidence type="ECO:0000313" key="1">
    <source>
        <dbReference type="EMBL" id="GMT31027.1"/>
    </source>
</evidence>
<keyword evidence="2" id="KW-1185">Reference proteome</keyword>
<feature type="non-terminal residue" evidence="1">
    <location>
        <position position="1"/>
    </location>
</feature>
<dbReference type="EMBL" id="BTSY01000005">
    <property type="protein sequence ID" value="GMT31027.1"/>
    <property type="molecule type" value="Genomic_DNA"/>
</dbReference>
<evidence type="ECO:0000313" key="2">
    <source>
        <dbReference type="Proteomes" id="UP001432322"/>
    </source>
</evidence>
<accession>A0AAV5WGL4</accession>
<protein>
    <submittedName>
        <fullName evidence="1">Uncharacterized protein</fullName>
    </submittedName>
</protein>
<sequence>QGYYKKATGFYRDSIQMHNIFNFLSQEHSRIVIQGFRLGIGAHVVYLVAEMMSRVKFCNVGSSGRGNMGGPSETSSAVDLDGPTENWKIGRTASTLCSCRRLDCTR</sequence>
<dbReference type="Proteomes" id="UP001432322">
    <property type="component" value="Unassembled WGS sequence"/>
</dbReference>
<reference evidence="1" key="1">
    <citation type="submission" date="2023-10" db="EMBL/GenBank/DDBJ databases">
        <title>Genome assembly of Pristionchus species.</title>
        <authorList>
            <person name="Yoshida K."/>
            <person name="Sommer R.J."/>
        </authorList>
    </citation>
    <scope>NUCLEOTIDE SEQUENCE</scope>
    <source>
        <strain evidence="1">RS5133</strain>
    </source>
</reference>